<comment type="caution">
    <text evidence="4">The sequence shown here is derived from an EMBL/GenBank/DDBJ whole genome shotgun (WGS) entry which is preliminary data.</text>
</comment>
<protein>
    <submittedName>
        <fullName evidence="4">Succinate-semildehyde dehydrogenase</fullName>
    </submittedName>
</protein>
<sequence length="78" mass="8990">ERAALLKEWFRLVMENRQDLAHLLSLEQGKPLAESLGEIDHGARFLEWFAEEAKRVYGDIIPHDRAGRRLVVLKQPVG</sequence>
<gene>
    <name evidence="4" type="ORF">A6D6_03494</name>
</gene>
<dbReference type="PANTHER" id="PTHR43353:SF5">
    <property type="entry name" value="SUCCINATE-SEMIALDEHYDE DEHYDROGENASE, MITOCHONDRIAL"/>
    <property type="match status" value="1"/>
</dbReference>
<keyword evidence="5" id="KW-1185">Reference proteome</keyword>
<evidence type="ECO:0000313" key="4">
    <source>
        <dbReference type="EMBL" id="KAF0804029.1"/>
    </source>
</evidence>
<feature type="non-terminal residue" evidence="4">
    <location>
        <position position="1"/>
    </location>
</feature>
<evidence type="ECO:0000259" key="3">
    <source>
        <dbReference type="Pfam" id="PF00171"/>
    </source>
</evidence>
<name>A0ABQ6Y4A0_9GAMM</name>
<evidence type="ECO:0000256" key="1">
    <source>
        <dbReference type="ARBA" id="ARBA00009986"/>
    </source>
</evidence>
<accession>A0ABQ6Y4A0</accession>
<dbReference type="EMBL" id="AQPF01000041">
    <property type="protein sequence ID" value="KAF0804029.1"/>
    <property type="molecule type" value="Genomic_DNA"/>
</dbReference>
<dbReference type="Gene3D" id="3.40.605.10">
    <property type="entry name" value="Aldehyde Dehydrogenase, Chain A, domain 1"/>
    <property type="match status" value="1"/>
</dbReference>
<reference evidence="4 5" key="1">
    <citation type="submission" date="2012-09" db="EMBL/GenBank/DDBJ databases">
        <title>Genome Sequence of alkane-degrading Bacterium Alcanivorax sp. 6-D-6.</title>
        <authorList>
            <person name="Lai Q."/>
            <person name="Shao Z."/>
        </authorList>
    </citation>
    <scope>NUCLEOTIDE SEQUENCE [LARGE SCALE GENOMIC DNA]</scope>
    <source>
        <strain evidence="4 5">6-D-6</strain>
    </source>
</reference>
<dbReference type="Proteomes" id="UP000771797">
    <property type="component" value="Unassembled WGS sequence"/>
</dbReference>
<evidence type="ECO:0000256" key="2">
    <source>
        <dbReference type="ARBA" id="ARBA00023002"/>
    </source>
</evidence>
<keyword evidence="2" id="KW-0560">Oxidoreductase</keyword>
<feature type="domain" description="Aldehyde dehydrogenase" evidence="3">
    <location>
        <begin position="1"/>
        <end position="78"/>
    </location>
</feature>
<dbReference type="InterPro" id="IPR015590">
    <property type="entry name" value="Aldehyde_DH_dom"/>
</dbReference>
<dbReference type="PANTHER" id="PTHR43353">
    <property type="entry name" value="SUCCINATE-SEMIALDEHYDE DEHYDROGENASE, MITOCHONDRIAL"/>
    <property type="match status" value="1"/>
</dbReference>
<evidence type="ECO:0000313" key="5">
    <source>
        <dbReference type="Proteomes" id="UP000771797"/>
    </source>
</evidence>
<organism evidence="4 5">
    <name type="scientific">Alcanivorax xiamenensis</name>
    <dbReference type="NCBI Taxonomy" id="1177156"/>
    <lineage>
        <taxon>Bacteria</taxon>
        <taxon>Pseudomonadati</taxon>
        <taxon>Pseudomonadota</taxon>
        <taxon>Gammaproteobacteria</taxon>
        <taxon>Oceanospirillales</taxon>
        <taxon>Alcanivoracaceae</taxon>
        <taxon>Alcanivorax</taxon>
    </lineage>
</organism>
<dbReference type="InterPro" id="IPR050740">
    <property type="entry name" value="Aldehyde_DH_Superfamily"/>
</dbReference>
<proteinExistence type="inferred from homology"/>
<comment type="similarity">
    <text evidence="1">Belongs to the aldehyde dehydrogenase family.</text>
</comment>
<dbReference type="Pfam" id="PF00171">
    <property type="entry name" value="Aldedh"/>
    <property type="match status" value="1"/>
</dbReference>
<dbReference type="InterPro" id="IPR016162">
    <property type="entry name" value="Ald_DH_N"/>
</dbReference>
<dbReference type="SUPFAM" id="SSF53720">
    <property type="entry name" value="ALDH-like"/>
    <property type="match status" value="1"/>
</dbReference>
<dbReference type="InterPro" id="IPR016161">
    <property type="entry name" value="Ald_DH/histidinol_DH"/>
</dbReference>